<name>A0A1L8CQ66_9PROT</name>
<keyword evidence="1" id="KW-0479">Metal-binding</keyword>
<evidence type="ECO:0000256" key="1">
    <source>
        <dbReference type="PROSITE-ProRule" id="PRU00042"/>
    </source>
</evidence>
<reference evidence="3 4" key="1">
    <citation type="journal article" date="2017" name="Arch. Microbiol.">
        <title>Mariprofundus micogutta sp. nov., a novel iron-oxidizing zetaproteobacterium isolated from a deep-sea hydrothermal field at the Bayonnaise knoll of the Izu-Ogasawara arc, and a description of Mariprofundales ord. nov. and Zetaproteobacteria classis nov.</title>
        <authorList>
            <person name="Makita H."/>
            <person name="Tanaka E."/>
            <person name="Mitsunobu S."/>
            <person name="Miyazaki M."/>
            <person name="Nunoura T."/>
            <person name="Uematsu K."/>
            <person name="Takaki Y."/>
            <person name="Nishi S."/>
            <person name="Shimamura S."/>
            <person name="Takai K."/>
        </authorList>
    </citation>
    <scope>NUCLEOTIDE SEQUENCE [LARGE SCALE GENOMIC DNA]</scope>
    <source>
        <strain evidence="3 4">ET2</strain>
    </source>
</reference>
<organism evidence="3 4">
    <name type="scientific">Mariprofundus micogutta</name>
    <dbReference type="NCBI Taxonomy" id="1921010"/>
    <lineage>
        <taxon>Bacteria</taxon>
        <taxon>Pseudomonadati</taxon>
        <taxon>Pseudomonadota</taxon>
        <taxon>Candidatius Mariprofundia</taxon>
        <taxon>Mariprofundales</taxon>
        <taxon>Mariprofundaceae</taxon>
        <taxon>Mariprofundus</taxon>
    </lineage>
</organism>
<keyword evidence="1" id="KW-0863">Zinc-finger</keyword>
<dbReference type="PROSITE" id="PS50157">
    <property type="entry name" value="ZINC_FINGER_C2H2_2"/>
    <property type="match status" value="1"/>
</dbReference>
<comment type="caution">
    <text evidence="3">The sequence shown here is derived from an EMBL/GenBank/DDBJ whole genome shotgun (WGS) entry which is preliminary data.</text>
</comment>
<dbReference type="InterPro" id="IPR013087">
    <property type="entry name" value="Znf_C2H2_type"/>
</dbReference>
<keyword evidence="1" id="KW-0862">Zinc</keyword>
<evidence type="ECO:0000259" key="2">
    <source>
        <dbReference type="PROSITE" id="PS50157"/>
    </source>
</evidence>
<dbReference type="Proteomes" id="UP000231632">
    <property type="component" value="Unassembled WGS sequence"/>
</dbReference>
<dbReference type="EMBL" id="BDFD01000020">
    <property type="protein sequence ID" value="GAV21075.1"/>
    <property type="molecule type" value="Genomic_DNA"/>
</dbReference>
<proteinExistence type="predicted"/>
<evidence type="ECO:0000313" key="4">
    <source>
        <dbReference type="Proteomes" id="UP000231632"/>
    </source>
</evidence>
<dbReference type="STRING" id="1921010.MMIC_P2054"/>
<dbReference type="GO" id="GO:0008270">
    <property type="term" value="F:zinc ion binding"/>
    <property type="evidence" value="ECO:0007669"/>
    <property type="project" value="UniProtKB-KW"/>
</dbReference>
<feature type="domain" description="C2H2-type" evidence="2">
    <location>
        <begin position="106"/>
        <end position="133"/>
    </location>
</feature>
<sequence>MNFCKNPICDHYGVAASQNSKGDNYHLTAGSKKPVAKLICKDCGELFPIKSNQGIDEEVNRLGAYLEPLDEPTCPDELCLNHTVGISAGKAAYQSFGKTKSGSPRYRCKLCKKSFSVKQATTGHKAPHKNKLIFKLLMNKSPFRRICEIADVHMETIYSKIDFLHRQCLVFIGERERRLMGKHLDRVYVSVDRQEYVVNWSRRDDKRNVKLTAIGSADNQTGYVFGMHLNYDSSADHELIETESLIDEGYKHAYRRHARLWLQSDYDEGAMRSQANKRLAMDLTGDIEGTYAQAINRDDVEVSEALGSTNRLPARGMQVHSDYTMYGHFFHLHKLLGNVDKVRFFLDQDSGIRAACLSAFQKEISNRSCDAFYVRLNKNLTVDEKRHVLADSRKEFKAVQKQYPDLSENEIKLMLIKQRMASMAEIGKWKDKWLLHPFPNMSEPEKAICYLTDYDDYDEDHQAWLYNKASMHGIDCFFMQVRRRLSLLERPISSASSTARRWFGYSAYNPESIIKLLDIFRVYYNYCLAGKDKQTPAMRIGLAKGVVPLEDIIYFG</sequence>
<accession>A0A1L8CQ66</accession>
<protein>
    <recommendedName>
        <fullName evidence="2">C2H2-type domain-containing protein</fullName>
    </recommendedName>
</protein>
<evidence type="ECO:0000313" key="3">
    <source>
        <dbReference type="EMBL" id="GAV21075.1"/>
    </source>
</evidence>
<dbReference type="AlphaFoldDB" id="A0A1L8CQ66"/>
<keyword evidence="4" id="KW-1185">Reference proteome</keyword>
<dbReference type="PROSITE" id="PS00028">
    <property type="entry name" value="ZINC_FINGER_C2H2_1"/>
    <property type="match status" value="1"/>
</dbReference>
<gene>
    <name evidence="3" type="ORF">MMIC_P2054</name>
</gene>